<gene>
    <name evidence="10" type="ORF">GCM10010449_18280</name>
</gene>
<organism evidence="10 11">
    <name type="scientific">Streptomyces rectiviolaceus</name>
    <dbReference type="NCBI Taxonomy" id="332591"/>
    <lineage>
        <taxon>Bacteria</taxon>
        <taxon>Bacillati</taxon>
        <taxon>Actinomycetota</taxon>
        <taxon>Actinomycetes</taxon>
        <taxon>Kitasatosporales</taxon>
        <taxon>Streptomycetaceae</taxon>
        <taxon>Streptomyces</taxon>
    </lineage>
</organism>
<comment type="catalytic activity">
    <reaction evidence="1">
        <text>1-(2-carboxyphenylamino)-1-deoxy-D-ribulose 5-phosphate + H(+) = (1S,2R)-1-C-(indol-3-yl)glycerol 3-phosphate + CO2 + H2O</text>
        <dbReference type="Rhea" id="RHEA:23476"/>
        <dbReference type="ChEBI" id="CHEBI:15377"/>
        <dbReference type="ChEBI" id="CHEBI:15378"/>
        <dbReference type="ChEBI" id="CHEBI:16526"/>
        <dbReference type="ChEBI" id="CHEBI:58613"/>
        <dbReference type="ChEBI" id="CHEBI:58866"/>
        <dbReference type="EC" id="4.1.1.48"/>
    </reaction>
</comment>
<dbReference type="RefSeq" id="WP_344520060.1">
    <property type="nucleotide sequence ID" value="NZ_BAAAUG010000027.1"/>
</dbReference>
<evidence type="ECO:0000256" key="6">
    <source>
        <dbReference type="ARBA" id="ARBA00022822"/>
    </source>
</evidence>
<protein>
    <recommendedName>
        <fullName evidence="3">indole-3-glycerol-phosphate synthase</fullName>
        <ecNumber evidence="3">4.1.1.48</ecNumber>
    </recommendedName>
</protein>
<dbReference type="Pfam" id="PF00218">
    <property type="entry name" value="IGPS"/>
    <property type="match status" value="1"/>
</dbReference>
<evidence type="ECO:0000259" key="9">
    <source>
        <dbReference type="Pfam" id="PF00218"/>
    </source>
</evidence>
<evidence type="ECO:0000256" key="8">
    <source>
        <dbReference type="ARBA" id="ARBA00023239"/>
    </source>
</evidence>
<evidence type="ECO:0000256" key="2">
    <source>
        <dbReference type="ARBA" id="ARBA00004696"/>
    </source>
</evidence>
<dbReference type="PANTHER" id="PTHR22854">
    <property type="entry name" value="TRYPTOPHAN BIOSYNTHESIS PROTEIN"/>
    <property type="match status" value="1"/>
</dbReference>
<keyword evidence="11" id="KW-1185">Reference proteome</keyword>
<evidence type="ECO:0000256" key="7">
    <source>
        <dbReference type="ARBA" id="ARBA00023141"/>
    </source>
</evidence>
<dbReference type="Proteomes" id="UP001501637">
    <property type="component" value="Unassembled WGS sequence"/>
</dbReference>
<evidence type="ECO:0000256" key="3">
    <source>
        <dbReference type="ARBA" id="ARBA00012362"/>
    </source>
</evidence>
<evidence type="ECO:0000256" key="4">
    <source>
        <dbReference type="ARBA" id="ARBA00022605"/>
    </source>
</evidence>
<comment type="caution">
    <text evidence="10">The sequence shown here is derived from an EMBL/GenBank/DDBJ whole genome shotgun (WGS) entry which is preliminary data.</text>
</comment>
<reference evidence="11" key="1">
    <citation type="journal article" date="2019" name="Int. J. Syst. Evol. Microbiol.">
        <title>The Global Catalogue of Microorganisms (GCM) 10K type strain sequencing project: providing services to taxonomists for standard genome sequencing and annotation.</title>
        <authorList>
            <consortium name="The Broad Institute Genomics Platform"/>
            <consortium name="The Broad Institute Genome Sequencing Center for Infectious Disease"/>
            <person name="Wu L."/>
            <person name="Ma J."/>
        </authorList>
    </citation>
    <scope>NUCLEOTIDE SEQUENCE [LARGE SCALE GENOMIC DNA]</scope>
    <source>
        <strain evidence="11">JCM 9092</strain>
    </source>
</reference>
<keyword evidence="4" id="KW-0028">Amino-acid biosynthesis</keyword>
<dbReference type="Gene3D" id="3.20.20.70">
    <property type="entry name" value="Aldolase class I"/>
    <property type="match status" value="1"/>
</dbReference>
<accession>A0ABP6MAK4</accession>
<name>A0ABP6MAK4_9ACTN</name>
<dbReference type="SUPFAM" id="SSF51366">
    <property type="entry name" value="Ribulose-phoshate binding barrel"/>
    <property type="match status" value="1"/>
</dbReference>
<dbReference type="EC" id="4.1.1.48" evidence="3"/>
<keyword evidence="5" id="KW-0210">Decarboxylase</keyword>
<dbReference type="InterPro" id="IPR045186">
    <property type="entry name" value="Indole-3-glycerol_P_synth"/>
</dbReference>
<dbReference type="InterPro" id="IPR013798">
    <property type="entry name" value="Indole-3-glycerol_P_synth_dom"/>
</dbReference>
<sequence length="260" mass="27183">MPSPSADSAPAELTGGGRFGAALRTADTPVIMELKRNSAHGADLFAGRPVGELVARYTALGAPALSVVTGSWFGGTPELLEEVAAATELPLLVKDFFTKEKQIAAASAAGASAVLLTATVLPRTVLRRLIGICLEHDVTPFVEITSEAELATVEQAQDCVIAVNNKDIRQRERDTGDLGRSHRLIDRVRATGTAVPVSASAIETPGDAAGLLSAGYRGLLIGTGLLRAADLDAWFGELRALWPPGAHDTIGADSRKERTP</sequence>
<dbReference type="InterPro" id="IPR013785">
    <property type="entry name" value="Aldolase_TIM"/>
</dbReference>
<comment type="pathway">
    <text evidence="2">Amino-acid biosynthesis; L-tryptophan biosynthesis; L-tryptophan from chorismate: step 4/5.</text>
</comment>
<evidence type="ECO:0000256" key="1">
    <source>
        <dbReference type="ARBA" id="ARBA00001633"/>
    </source>
</evidence>
<evidence type="ECO:0000313" key="11">
    <source>
        <dbReference type="Proteomes" id="UP001501637"/>
    </source>
</evidence>
<evidence type="ECO:0000313" key="10">
    <source>
        <dbReference type="EMBL" id="GAA3094999.1"/>
    </source>
</evidence>
<feature type="domain" description="Indole-3-glycerol phosphate synthase" evidence="9">
    <location>
        <begin position="26"/>
        <end position="233"/>
    </location>
</feature>
<dbReference type="EMBL" id="BAAAUG010000027">
    <property type="protein sequence ID" value="GAA3094999.1"/>
    <property type="molecule type" value="Genomic_DNA"/>
</dbReference>
<evidence type="ECO:0000256" key="5">
    <source>
        <dbReference type="ARBA" id="ARBA00022793"/>
    </source>
</evidence>
<keyword evidence="7" id="KW-0057">Aromatic amino acid biosynthesis</keyword>
<keyword evidence="6" id="KW-0822">Tryptophan biosynthesis</keyword>
<dbReference type="InterPro" id="IPR011060">
    <property type="entry name" value="RibuloseP-bd_barrel"/>
</dbReference>
<keyword evidence="8" id="KW-0456">Lyase</keyword>
<proteinExistence type="predicted"/>
<dbReference type="PANTHER" id="PTHR22854:SF2">
    <property type="entry name" value="INDOLE-3-GLYCEROL-PHOSPHATE SYNTHASE"/>
    <property type="match status" value="1"/>
</dbReference>